<feature type="compositionally biased region" description="Acidic residues" evidence="1">
    <location>
        <begin position="182"/>
        <end position="191"/>
    </location>
</feature>
<name>A0AAD2JKT1_9STRA</name>
<evidence type="ECO:0000256" key="1">
    <source>
        <dbReference type="SAM" id="MobiDB-lite"/>
    </source>
</evidence>
<feature type="region of interest" description="Disordered" evidence="1">
    <location>
        <begin position="156"/>
        <end position="202"/>
    </location>
</feature>
<evidence type="ECO:0000313" key="2">
    <source>
        <dbReference type="EMBL" id="CAJ1959298.1"/>
    </source>
</evidence>
<feature type="compositionally biased region" description="Acidic residues" evidence="1">
    <location>
        <begin position="287"/>
        <end position="298"/>
    </location>
</feature>
<protein>
    <submittedName>
        <fullName evidence="2">Uncharacterized protein</fullName>
    </submittedName>
</protein>
<dbReference type="Proteomes" id="UP001295423">
    <property type="component" value="Unassembled WGS sequence"/>
</dbReference>
<proteinExistence type="predicted"/>
<sequence>MGSSSFWFKEPIHQHLEPFQISFFIGQFYDENPDLMEGNSYPLPPHPPKFNNRNGRIMMENIESWARTAYGYCGIRLDYIFRENSALPLVGDPGFLKADDGTRSIEEELVRRAAHTGAVFRRNSQKFWVMLHAVTHETDASSETVDSDVFQANHHSNPLRAGDSVSHITSPTDIMPGFEPDSGSEEDTAAMEEEKNKTEKKKGSFGMLREATLLADFQEFVSKTLFAHYSAPESKLSNQQINSQTCPSKLPPQVSQEGLRNYIHSHLNDNLDPSFQTEDNGESVNFEYDDDHEEEESAELSIESEARNNPNGPFVMDLDVGSQYGANYLPNDITLPTINFEVDDPHAPQPPLHNIPNPDSSNYLLDQLKQEEYNRKFMPPSISTKMEADLHLLRLKDGQPPLFLTFKHGPTKRPRKSLIFFCPTRPLGLNCLLSFDCTWG</sequence>
<keyword evidence="3" id="KW-1185">Reference proteome</keyword>
<evidence type="ECO:0000313" key="3">
    <source>
        <dbReference type="Proteomes" id="UP001295423"/>
    </source>
</evidence>
<feature type="region of interest" description="Disordered" evidence="1">
    <location>
        <begin position="272"/>
        <end position="310"/>
    </location>
</feature>
<comment type="caution">
    <text evidence="2">The sequence shown here is derived from an EMBL/GenBank/DDBJ whole genome shotgun (WGS) entry which is preliminary data.</text>
</comment>
<gene>
    <name evidence="2" type="ORF">CYCCA115_LOCUS17718</name>
</gene>
<accession>A0AAD2JKT1</accession>
<organism evidence="2 3">
    <name type="scientific">Cylindrotheca closterium</name>
    <dbReference type="NCBI Taxonomy" id="2856"/>
    <lineage>
        <taxon>Eukaryota</taxon>
        <taxon>Sar</taxon>
        <taxon>Stramenopiles</taxon>
        <taxon>Ochrophyta</taxon>
        <taxon>Bacillariophyta</taxon>
        <taxon>Bacillariophyceae</taxon>
        <taxon>Bacillariophycidae</taxon>
        <taxon>Bacillariales</taxon>
        <taxon>Bacillariaceae</taxon>
        <taxon>Cylindrotheca</taxon>
    </lineage>
</organism>
<dbReference type="EMBL" id="CAKOGP040001990">
    <property type="protein sequence ID" value="CAJ1959298.1"/>
    <property type="molecule type" value="Genomic_DNA"/>
</dbReference>
<dbReference type="AlphaFoldDB" id="A0AAD2JKT1"/>
<reference evidence="2" key="1">
    <citation type="submission" date="2023-08" db="EMBL/GenBank/DDBJ databases">
        <authorList>
            <person name="Audoor S."/>
            <person name="Bilcke G."/>
        </authorList>
    </citation>
    <scope>NUCLEOTIDE SEQUENCE</scope>
</reference>